<proteinExistence type="predicted"/>
<protein>
    <submittedName>
        <fullName evidence="2">Uncharacterized protein</fullName>
    </submittedName>
</protein>
<name>A0A8S5QHM8_9CAUD</name>
<organism evidence="2">
    <name type="scientific">Siphoviridae sp. ctNs77</name>
    <dbReference type="NCBI Taxonomy" id="2825473"/>
    <lineage>
        <taxon>Viruses</taxon>
        <taxon>Duplodnaviria</taxon>
        <taxon>Heunggongvirae</taxon>
        <taxon>Uroviricota</taxon>
        <taxon>Caudoviricetes</taxon>
    </lineage>
</organism>
<reference evidence="2" key="1">
    <citation type="journal article" date="2021" name="Proc. Natl. Acad. Sci. U.S.A.">
        <title>A Catalog of Tens of Thousands of Viruses from Human Metagenomes Reveals Hidden Associations with Chronic Diseases.</title>
        <authorList>
            <person name="Tisza M.J."/>
            <person name="Buck C.B."/>
        </authorList>
    </citation>
    <scope>NUCLEOTIDE SEQUENCE</scope>
    <source>
        <strain evidence="2">CtNs77</strain>
    </source>
</reference>
<keyword evidence="1" id="KW-1133">Transmembrane helix</keyword>
<accession>A0A8S5QHM8</accession>
<evidence type="ECO:0000256" key="1">
    <source>
        <dbReference type="SAM" id="Phobius"/>
    </source>
</evidence>
<feature type="transmembrane region" description="Helical" evidence="1">
    <location>
        <begin position="16"/>
        <end position="32"/>
    </location>
</feature>
<keyword evidence="1" id="KW-0472">Membrane</keyword>
<sequence length="34" mass="4168">MASSKFISHIITSRRRLYMASFVIFPNILWVYRY</sequence>
<evidence type="ECO:0000313" key="2">
    <source>
        <dbReference type="EMBL" id="DAE18490.1"/>
    </source>
</evidence>
<dbReference type="EMBL" id="BK015656">
    <property type="protein sequence ID" value="DAE18490.1"/>
    <property type="molecule type" value="Genomic_DNA"/>
</dbReference>
<keyword evidence="1" id="KW-0812">Transmembrane</keyword>